<reference evidence="1 2" key="1">
    <citation type="submission" date="2018-11" db="EMBL/GenBank/DDBJ databases">
        <title>Rufibacter latericius sp. nov., isolated from water in Baiyang Lake.</title>
        <authorList>
            <person name="Yang Y."/>
        </authorList>
    </citation>
    <scope>NUCLEOTIDE SEQUENCE [LARGE SCALE GENOMIC DNA]</scope>
    <source>
        <strain evidence="1 2">R-22-1c-1</strain>
    </source>
</reference>
<comment type="caution">
    <text evidence="1">The sequence shown here is derived from an EMBL/GenBank/DDBJ whole genome shotgun (WGS) entry which is preliminary data.</text>
</comment>
<organism evidence="1 2">
    <name type="scientific">Rufibacter latericius</name>
    <dbReference type="NCBI Taxonomy" id="2487040"/>
    <lineage>
        <taxon>Bacteria</taxon>
        <taxon>Pseudomonadati</taxon>
        <taxon>Bacteroidota</taxon>
        <taxon>Cytophagia</taxon>
        <taxon>Cytophagales</taxon>
        <taxon>Hymenobacteraceae</taxon>
        <taxon>Rufibacter</taxon>
    </lineage>
</organism>
<proteinExistence type="predicted"/>
<gene>
    <name evidence="1" type="ORF">EFB08_22840</name>
</gene>
<dbReference type="AlphaFoldDB" id="A0A3M9M9U4"/>
<keyword evidence="2" id="KW-1185">Reference proteome</keyword>
<accession>A0A3M9M9U4</accession>
<name>A0A3M9M9U4_9BACT</name>
<protein>
    <submittedName>
        <fullName evidence="1">Uncharacterized protein</fullName>
    </submittedName>
</protein>
<evidence type="ECO:0000313" key="2">
    <source>
        <dbReference type="Proteomes" id="UP000272117"/>
    </source>
</evidence>
<dbReference type="Proteomes" id="UP000272117">
    <property type="component" value="Unassembled WGS sequence"/>
</dbReference>
<dbReference type="EMBL" id="RJJD01000023">
    <property type="protein sequence ID" value="RNI21975.1"/>
    <property type="molecule type" value="Genomic_DNA"/>
</dbReference>
<evidence type="ECO:0000313" key="1">
    <source>
        <dbReference type="EMBL" id="RNI21975.1"/>
    </source>
</evidence>
<sequence>MFLLHQTRNKGELAGLQRLILQIFTLKYLYNHAAGLLYINKIKNNLYFVKARKPFIRFLLHLPARI</sequence>